<dbReference type="InterPro" id="IPR046342">
    <property type="entry name" value="CBS_dom_sf"/>
</dbReference>
<dbReference type="InterPro" id="IPR044751">
    <property type="entry name" value="Ion_transp-like_CBS"/>
</dbReference>
<dbReference type="Proteomes" id="UP000295783">
    <property type="component" value="Unassembled WGS sequence"/>
</dbReference>
<dbReference type="RefSeq" id="WP_133612550.1">
    <property type="nucleotide sequence ID" value="NZ_SNYW01000006.1"/>
</dbReference>
<dbReference type="InterPro" id="IPR016169">
    <property type="entry name" value="FAD-bd_PCMH_sub2"/>
</dbReference>
<dbReference type="GO" id="GO:0005886">
    <property type="term" value="C:plasma membrane"/>
    <property type="evidence" value="ECO:0007669"/>
    <property type="project" value="UniProtKB-SubCell"/>
</dbReference>
<dbReference type="GO" id="GO:0050660">
    <property type="term" value="F:flavin adenine dinucleotide binding"/>
    <property type="evidence" value="ECO:0007669"/>
    <property type="project" value="InterPro"/>
</dbReference>
<dbReference type="InterPro" id="IPR005170">
    <property type="entry name" value="Transptr-assoc_dom"/>
</dbReference>
<dbReference type="SUPFAM" id="SSF54631">
    <property type="entry name" value="CBS-domain pair"/>
    <property type="match status" value="1"/>
</dbReference>
<dbReference type="Pfam" id="PF00571">
    <property type="entry name" value="CBS"/>
    <property type="match status" value="2"/>
</dbReference>
<dbReference type="EMBL" id="SNYW01000006">
    <property type="protein sequence ID" value="TDQ84531.1"/>
    <property type="molecule type" value="Genomic_DNA"/>
</dbReference>
<dbReference type="Gene3D" id="3.10.580.10">
    <property type="entry name" value="CBS-domain"/>
    <property type="match status" value="1"/>
</dbReference>
<dbReference type="SUPFAM" id="SSF56176">
    <property type="entry name" value="FAD-binding/transporter-associated domain-like"/>
    <property type="match status" value="1"/>
</dbReference>
<feature type="transmembrane region" description="Helical" evidence="11">
    <location>
        <begin position="92"/>
        <end position="110"/>
    </location>
</feature>
<dbReference type="FunFam" id="3.10.580.10:FF:000002">
    <property type="entry name" value="Magnesium/cobalt efflux protein CorC"/>
    <property type="match status" value="1"/>
</dbReference>
<dbReference type="OrthoDB" id="9805314at2"/>
<feature type="domain" description="CNNM transmembrane" evidence="13">
    <location>
        <begin position="1"/>
        <end position="186"/>
    </location>
</feature>
<dbReference type="InterPro" id="IPR002550">
    <property type="entry name" value="CNNM"/>
</dbReference>
<keyword evidence="7 9" id="KW-0129">CBS domain</keyword>
<dbReference type="PROSITE" id="PS51846">
    <property type="entry name" value="CNNM"/>
    <property type="match status" value="1"/>
</dbReference>
<comment type="caution">
    <text evidence="14">The sequence shown here is derived from an EMBL/GenBank/DDBJ whole genome shotgun (WGS) entry which is preliminary data.</text>
</comment>
<comment type="similarity">
    <text evidence="2">Belongs to the UPF0053 family. Hemolysin C subfamily.</text>
</comment>
<feature type="domain" description="CBS" evidence="12">
    <location>
        <begin position="208"/>
        <end position="268"/>
    </location>
</feature>
<dbReference type="SMART" id="SM01091">
    <property type="entry name" value="CorC_HlyC"/>
    <property type="match status" value="1"/>
</dbReference>
<dbReference type="PANTHER" id="PTHR22777">
    <property type="entry name" value="HEMOLYSIN-RELATED"/>
    <property type="match status" value="1"/>
</dbReference>
<evidence type="ECO:0000256" key="3">
    <source>
        <dbReference type="ARBA" id="ARBA00022475"/>
    </source>
</evidence>
<dbReference type="Gene3D" id="3.30.465.10">
    <property type="match status" value="1"/>
</dbReference>
<keyword evidence="5" id="KW-0677">Repeat</keyword>
<sequence>MDSMLLNAILLLLLIIGSGFFSSSETALTAASKGRMAQLETQGYRRAIVVNRLRARMEHVISTILLGNACVNSFIAIVSAQIFGRYFGEIGAIYAGIAATAVIFVVGEVLPKTFAINNADRSALTLAPIIEALVRISYPVTHFTQMICSGLLRLLGVKVINEPGAEERMEELRGAIALHTDADAETRDAGQMLHSILDLEDVPVSDIMVHRRNMTMLDADQPIEEIVSEALQSPHTRIPLYRGEPDNIIGVLHAKALLRAIQANQWKLDGLDIETLATKPWFIPDQTDLLTQMDAFRKRREHFAIVVDEYGALMGIVTLEDILEEIVGDIADEHDVKVEGVQPQADGSFTMEGTVTLRDLNREYGWRLPDEQASTIAGLVLHEAQQIPSEGQVFSFHGFRFEILERQRNQLKRIKVTPPFDQVAKVGKIVLGKTQAKPVDPAASGPKP</sequence>
<evidence type="ECO:0000256" key="7">
    <source>
        <dbReference type="ARBA" id="ARBA00023122"/>
    </source>
</evidence>
<dbReference type="Pfam" id="PF03471">
    <property type="entry name" value="CorC_HlyC"/>
    <property type="match status" value="1"/>
</dbReference>
<evidence type="ECO:0000313" key="15">
    <source>
        <dbReference type="Proteomes" id="UP000295783"/>
    </source>
</evidence>
<organism evidence="14 15">
    <name type="scientific">Dongia mobilis</name>
    <dbReference type="NCBI Taxonomy" id="578943"/>
    <lineage>
        <taxon>Bacteria</taxon>
        <taxon>Pseudomonadati</taxon>
        <taxon>Pseudomonadota</taxon>
        <taxon>Alphaproteobacteria</taxon>
        <taxon>Rhodospirillales</taxon>
        <taxon>Dongiaceae</taxon>
        <taxon>Dongia</taxon>
    </lineage>
</organism>
<reference evidence="14 15" key="1">
    <citation type="submission" date="2019-03" db="EMBL/GenBank/DDBJ databases">
        <title>Genomic Encyclopedia of Type Strains, Phase III (KMG-III): the genomes of soil and plant-associated and newly described type strains.</title>
        <authorList>
            <person name="Whitman W."/>
        </authorList>
    </citation>
    <scope>NUCLEOTIDE SEQUENCE [LARGE SCALE GENOMIC DNA]</scope>
    <source>
        <strain evidence="14 15">CGMCC 1.7660</strain>
    </source>
</reference>
<evidence type="ECO:0000256" key="2">
    <source>
        <dbReference type="ARBA" id="ARBA00006446"/>
    </source>
</evidence>
<accession>A0A4V3DF37</accession>
<keyword evidence="4 10" id="KW-0812">Transmembrane</keyword>
<keyword evidence="6 10" id="KW-1133">Transmembrane helix</keyword>
<evidence type="ECO:0000259" key="13">
    <source>
        <dbReference type="PROSITE" id="PS51846"/>
    </source>
</evidence>
<dbReference type="Pfam" id="PF01595">
    <property type="entry name" value="CNNM"/>
    <property type="match status" value="1"/>
</dbReference>
<gene>
    <name evidence="14" type="ORF">A8950_1088</name>
</gene>
<protein>
    <submittedName>
        <fullName evidence="14">Mg2+/Co2+ transporter CorB</fullName>
    </submittedName>
</protein>
<evidence type="ECO:0000259" key="12">
    <source>
        <dbReference type="PROSITE" id="PS51371"/>
    </source>
</evidence>
<keyword evidence="8 10" id="KW-0472">Membrane</keyword>
<dbReference type="CDD" id="cd04590">
    <property type="entry name" value="CBS_pair_CorC_HlyC_assoc"/>
    <property type="match status" value="1"/>
</dbReference>
<comment type="subcellular location">
    <subcellularLocation>
        <location evidence="1">Cell membrane</location>
        <topology evidence="1">Multi-pass membrane protein</topology>
    </subcellularLocation>
</comment>
<evidence type="ECO:0000256" key="4">
    <source>
        <dbReference type="ARBA" id="ARBA00022692"/>
    </source>
</evidence>
<proteinExistence type="inferred from homology"/>
<dbReference type="InterPro" id="IPR000644">
    <property type="entry name" value="CBS_dom"/>
</dbReference>
<evidence type="ECO:0000256" key="5">
    <source>
        <dbReference type="ARBA" id="ARBA00022737"/>
    </source>
</evidence>
<dbReference type="AlphaFoldDB" id="A0A4V3DF37"/>
<dbReference type="InterPro" id="IPR036318">
    <property type="entry name" value="FAD-bd_PCMH-like_sf"/>
</dbReference>
<evidence type="ECO:0000256" key="1">
    <source>
        <dbReference type="ARBA" id="ARBA00004651"/>
    </source>
</evidence>
<feature type="transmembrane region" description="Helical" evidence="11">
    <location>
        <begin position="60"/>
        <end position="80"/>
    </location>
</feature>
<dbReference type="PANTHER" id="PTHR22777:SF32">
    <property type="entry name" value="UPF0053 INNER MEMBRANE PROTEIN YFJD"/>
    <property type="match status" value="1"/>
</dbReference>
<dbReference type="PROSITE" id="PS51371">
    <property type="entry name" value="CBS"/>
    <property type="match status" value="2"/>
</dbReference>
<keyword evidence="3" id="KW-1003">Cell membrane</keyword>
<evidence type="ECO:0000313" key="14">
    <source>
        <dbReference type="EMBL" id="TDQ84531.1"/>
    </source>
</evidence>
<evidence type="ECO:0000256" key="8">
    <source>
        <dbReference type="ARBA" id="ARBA00023136"/>
    </source>
</evidence>
<evidence type="ECO:0000256" key="11">
    <source>
        <dbReference type="SAM" id="Phobius"/>
    </source>
</evidence>
<feature type="domain" description="CBS" evidence="12">
    <location>
        <begin position="276"/>
        <end position="336"/>
    </location>
</feature>
<keyword evidence="15" id="KW-1185">Reference proteome</keyword>
<evidence type="ECO:0000256" key="10">
    <source>
        <dbReference type="PROSITE-ProRule" id="PRU01193"/>
    </source>
</evidence>
<evidence type="ECO:0000256" key="6">
    <source>
        <dbReference type="ARBA" id="ARBA00022989"/>
    </source>
</evidence>
<name>A0A4V3DF37_9PROT</name>
<evidence type="ECO:0000256" key="9">
    <source>
        <dbReference type="PROSITE-ProRule" id="PRU00703"/>
    </source>
</evidence>